<dbReference type="PANTHER" id="PTHR22931">
    <property type="entry name" value="PHOSPHOENOLPYRUVATE DIKINASE-RELATED"/>
    <property type="match status" value="1"/>
</dbReference>
<dbReference type="Pfam" id="PF00391">
    <property type="entry name" value="PEP-utilizers"/>
    <property type="match status" value="1"/>
</dbReference>
<evidence type="ECO:0000259" key="17">
    <source>
        <dbReference type="Pfam" id="PF01326"/>
    </source>
</evidence>
<keyword evidence="11 15" id="KW-0460">Magnesium</keyword>
<comment type="similarity">
    <text evidence="3 12">Belongs to the PEP-utilizing enzyme family.</text>
</comment>
<dbReference type="InterPro" id="IPR002192">
    <property type="entry name" value="PPDK_AMP/ATP-bd"/>
</dbReference>
<evidence type="ECO:0000256" key="2">
    <source>
        <dbReference type="ARBA" id="ARBA00003144"/>
    </source>
</evidence>
<dbReference type="OrthoDB" id="9765468at2"/>
<dbReference type="GO" id="GO:0050242">
    <property type="term" value="F:pyruvate, phosphate dikinase activity"/>
    <property type="evidence" value="ECO:0007669"/>
    <property type="project" value="UniProtKB-UniRule"/>
</dbReference>
<dbReference type="EC" id="2.7.9.1" evidence="4 12"/>
<evidence type="ECO:0000313" key="20">
    <source>
        <dbReference type="Proteomes" id="UP000199312"/>
    </source>
</evidence>
<dbReference type="Gene3D" id="1.10.189.10">
    <property type="entry name" value="Pyruvate Phosphate Dikinase, domain 2"/>
    <property type="match status" value="1"/>
</dbReference>
<evidence type="ECO:0000256" key="9">
    <source>
        <dbReference type="ARBA" id="ARBA00022777"/>
    </source>
</evidence>
<evidence type="ECO:0000259" key="16">
    <source>
        <dbReference type="Pfam" id="PF00391"/>
    </source>
</evidence>
<evidence type="ECO:0000256" key="12">
    <source>
        <dbReference type="PIRNR" id="PIRNR000853"/>
    </source>
</evidence>
<dbReference type="PROSITE" id="PS00370">
    <property type="entry name" value="PEP_ENZYMES_PHOS_SITE"/>
    <property type="match status" value="1"/>
</dbReference>
<evidence type="ECO:0000256" key="15">
    <source>
        <dbReference type="PIRSR" id="PIRSR000853-3"/>
    </source>
</evidence>
<feature type="binding site" evidence="14">
    <location>
        <position position="800"/>
    </location>
    <ligand>
        <name>substrate</name>
    </ligand>
</feature>
<feature type="domain" description="Pyruvate phosphate dikinase AMP/ATP-binding" evidence="17">
    <location>
        <begin position="27"/>
        <end position="60"/>
    </location>
</feature>
<organism evidence="19 20">
    <name type="scientific">Lutibacter maritimus</name>
    <dbReference type="NCBI Taxonomy" id="593133"/>
    <lineage>
        <taxon>Bacteria</taxon>
        <taxon>Pseudomonadati</taxon>
        <taxon>Bacteroidota</taxon>
        <taxon>Flavobacteriia</taxon>
        <taxon>Flavobacteriales</taxon>
        <taxon>Flavobacteriaceae</taxon>
        <taxon>Lutibacter</taxon>
    </lineage>
</organism>
<dbReference type="AlphaFoldDB" id="A0A1I6NUH8"/>
<dbReference type="Pfam" id="PF01326">
    <property type="entry name" value="PPDK_N"/>
    <property type="match status" value="2"/>
</dbReference>
<evidence type="ECO:0000256" key="3">
    <source>
        <dbReference type="ARBA" id="ARBA00007837"/>
    </source>
</evidence>
<dbReference type="Proteomes" id="UP000199312">
    <property type="component" value="Unassembled WGS sequence"/>
</dbReference>
<evidence type="ECO:0000313" key="19">
    <source>
        <dbReference type="EMBL" id="SFS31545.1"/>
    </source>
</evidence>
<dbReference type="PIRSF" id="PIRSF000853">
    <property type="entry name" value="PPDK"/>
    <property type="match status" value="1"/>
</dbReference>
<feature type="binding site" evidence="15">
    <location>
        <position position="779"/>
    </location>
    <ligand>
        <name>Mg(2+)</name>
        <dbReference type="ChEBI" id="CHEBI:18420"/>
    </ligand>
</feature>
<keyword evidence="19" id="KW-0670">Pyruvate</keyword>
<proteinExistence type="inferred from homology"/>
<feature type="domain" description="Pyruvate phosphate dikinase AMP/ATP-binding" evidence="17">
    <location>
        <begin position="72"/>
        <end position="395"/>
    </location>
</feature>
<dbReference type="NCBIfam" id="TIGR01828">
    <property type="entry name" value="pyru_phos_dikin"/>
    <property type="match status" value="1"/>
</dbReference>
<comment type="function">
    <text evidence="2">Catalyzes the reversible phosphorylation of pyruvate and phosphate.</text>
</comment>
<feature type="binding site" evidence="14">
    <location>
        <position position="803"/>
    </location>
    <ligand>
        <name>substrate</name>
    </ligand>
</feature>
<evidence type="ECO:0000256" key="7">
    <source>
        <dbReference type="ARBA" id="ARBA00022723"/>
    </source>
</evidence>
<evidence type="ECO:0000256" key="13">
    <source>
        <dbReference type="PIRSR" id="PIRSR000853-1"/>
    </source>
</evidence>
<dbReference type="RefSeq" id="WP_090222415.1">
    <property type="nucleotide sequence ID" value="NZ_FOZP01000001.1"/>
</dbReference>
<comment type="cofactor">
    <cofactor evidence="1 12 15">
        <name>Mg(2+)</name>
        <dbReference type="ChEBI" id="CHEBI:18420"/>
    </cofactor>
</comment>
<dbReference type="InterPro" id="IPR013815">
    <property type="entry name" value="ATP_grasp_subdomain_1"/>
</dbReference>
<evidence type="ECO:0000256" key="6">
    <source>
        <dbReference type="ARBA" id="ARBA00022679"/>
    </source>
</evidence>
<feature type="domain" description="PEP-utilising enzyme C-terminal" evidence="18">
    <location>
        <begin position="554"/>
        <end position="903"/>
    </location>
</feature>
<dbReference type="InterPro" id="IPR018274">
    <property type="entry name" value="PEP_util_AS"/>
</dbReference>
<dbReference type="InterPro" id="IPR000121">
    <property type="entry name" value="PEP_util_C"/>
</dbReference>
<dbReference type="SUPFAM" id="SSF56059">
    <property type="entry name" value="Glutathione synthetase ATP-binding domain-like"/>
    <property type="match status" value="1"/>
</dbReference>
<dbReference type="Pfam" id="PF02896">
    <property type="entry name" value="PEP-utilizers_C"/>
    <property type="match status" value="1"/>
</dbReference>
<feature type="binding site" evidence="15">
    <location>
        <position position="803"/>
    </location>
    <ligand>
        <name>Mg(2+)</name>
        <dbReference type="ChEBI" id="CHEBI:18420"/>
    </ligand>
</feature>
<feature type="binding site" evidence="14">
    <location>
        <position position="652"/>
    </location>
    <ligand>
        <name>substrate</name>
    </ligand>
</feature>
<sequence length="909" mass="100440">METSQEVKTRVYKFGNKTADGNSKMKNLLGGKGANLAEMSLIGIPVPPGFTITTEVCTEYNLLGQEAVVNMITPEVEKAIENIENIMGAKFGDKENPLLVSVRSGARVSMPGMMDTVLNLGLNDEVVIGLANRTGNERFAWDSYRRFIQMYGDVVLGMKPESKEDIDPFEEIMEALKHKRNIELDTQFTVQDLKDLVYDFKDAVKKRTGHDFPTNPYDQLWGAVVAVFNSWNGDRAVYYRNMHGYPSDWGTAVNVQAMVYGNMGDNSGTGVCFTRDAGTGENLFNGEYLINAQGEDVVAGTRTPQQITKIGSIRWAELAKVEEDDRLANYPSLEELMPTIYNELNDYQEKLEKHYKDMQDMEFTMQDGKLWILQTRNGKRTGAAMVKIAMEMLKEGLITEKEALLRVEPNKLDELLHPVFDPKALKKANVIAQGLPASPGAATGQIVFFADEAAKYKSSILVRIETSPEDLEGMNIAKGILTARGGMTSHAAVVARGMGKCCVSGAGALKINYKNRTLTVDGHEYQEGDWISLNGSTGNIIEGKVATIEPELSGEFAEIMELSDKYATMAVRTNADSPKDAKIARSFGAQGIGLTRTEHMFFEVDRIKAMREMILSDTVKGRKQALDQLLPMQRDDFEGIFEAMAGLPVTVRLLDPPLHEFVPHALAQQKELAEEMHISLEAVKSKIVELEEFNPMLGHRGCRLGITYPEITEMQARAIIEAALNLKARGIEAKPEIMVPLIGTIAEFESQEGIIRATAQKVFEERNDSIEFLVGTMIEIPRAALTANLIAEKADFFSFGTNDLTQMAFGYSRDDAGKFLPIYIEKGILKVDPFEVLDQEGVGQLVQMGTEKGRSVKPNLKVGICGEHGGEPNSVEFCFNTGLNYVSCSPYRVPIARIASAQAAIKKQG</sequence>
<dbReference type="PROSITE" id="PS00742">
    <property type="entry name" value="PEP_ENZYMES_2"/>
    <property type="match status" value="1"/>
</dbReference>
<feature type="domain" description="PEP-utilising enzyme mobile" evidence="16">
    <location>
        <begin position="458"/>
        <end position="538"/>
    </location>
</feature>
<evidence type="ECO:0000256" key="8">
    <source>
        <dbReference type="ARBA" id="ARBA00022741"/>
    </source>
</evidence>
<keyword evidence="10" id="KW-0067">ATP-binding</keyword>
<dbReference type="InterPro" id="IPR023151">
    <property type="entry name" value="PEP_util_CS"/>
</dbReference>
<dbReference type="InterPro" id="IPR010121">
    <property type="entry name" value="Pyruvate_phosphate_dikinase"/>
</dbReference>
<dbReference type="GO" id="GO:0016301">
    <property type="term" value="F:kinase activity"/>
    <property type="evidence" value="ECO:0007669"/>
    <property type="project" value="UniProtKB-UniRule"/>
</dbReference>
<feature type="active site" description="Tele-phosphohistidine intermediate" evidence="13">
    <location>
        <position position="490"/>
    </location>
</feature>
<dbReference type="Gene3D" id="3.30.470.20">
    <property type="entry name" value="ATP-grasp fold, B domain"/>
    <property type="match status" value="1"/>
</dbReference>
<evidence type="ECO:0000256" key="4">
    <source>
        <dbReference type="ARBA" id="ARBA00011994"/>
    </source>
</evidence>
<dbReference type="Gene3D" id="3.50.30.10">
    <property type="entry name" value="Phosphohistidine domain"/>
    <property type="match status" value="1"/>
</dbReference>
<evidence type="ECO:0000256" key="1">
    <source>
        <dbReference type="ARBA" id="ARBA00001946"/>
    </source>
</evidence>
<dbReference type="STRING" id="593133.SAMN04488006_0582"/>
<dbReference type="EMBL" id="FOZP01000001">
    <property type="protein sequence ID" value="SFS31545.1"/>
    <property type="molecule type" value="Genomic_DNA"/>
</dbReference>
<dbReference type="GO" id="GO:0005524">
    <property type="term" value="F:ATP binding"/>
    <property type="evidence" value="ECO:0007669"/>
    <property type="project" value="UniProtKB-UniRule"/>
</dbReference>
<reference evidence="20" key="1">
    <citation type="submission" date="2016-10" db="EMBL/GenBank/DDBJ databases">
        <authorList>
            <person name="Varghese N."/>
            <person name="Submissions S."/>
        </authorList>
    </citation>
    <scope>NUCLEOTIDE SEQUENCE [LARGE SCALE GENOMIC DNA]</scope>
    <source>
        <strain evidence="20">DSM 24450</strain>
    </source>
</reference>
<dbReference type="Gene3D" id="1.20.80.30">
    <property type="match status" value="1"/>
</dbReference>
<feature type="active site" description="Proton donor" evidence="13">
    <location>
        <position position="865"/>
    </location>
</feature>
<dbReference type="Gene3D" id="3.20.20.60">
    <property type="entry name" value="Phosphoenolpyruvate-binding domains"/>
    <property type="match status" value="1"/>
</dbReference>
<dbReference type="PANTHER" id="PTHR22931:SF9">
    <property type="entry name" value="PYRUVATE, PHOSPHATE DIKINASE 1, CHLOROPLASTIC"/>
    <property type="match status" value="1"/>
</dbReference>
<dbReference type="GO" id="GO:0046872">
    <property type="term" value="F:metal ion binding"/>
    <property type="evidence" value="ECO:0007669"/>
    <property type="project" value="UniProtKB-UniRule"/>
</dbReference>
<dbReference type="InterPro" id="IPR008279">
    <property type="entry name" value="PEP-util_enz_mobile_dom"/>
</dbReference>
<accession>A0A1I6NUH8</accession>
<dbReference type="InterPro" id="IPR015813">
    <property type="entry name" value="Pyrv/PenolPyrv_kinase-like_dom"/>
</dbReference>
<evidence type="ECO:0000256" key="5">
    <source>
        <dbReference type="ARBA" id="ARBA00020138"/>
    </source>
</evidence>
<keyword evidence="7 15" id="KW-0479">Metal-binding</keyword>
<keyword evidence="9 19" id="KW-0418">Kinase</keyword>
<keyword evidence="8" id="KW-0547">Nucleotide-binding</keyword>
<dbReference type="SUPFAM" id="SSF51621">
    <property type="entry name" value="Phosphoenolpyruvate/pyruvate domain"/>
    <property type="match status" value="1"/>
</dbReference>
<name>A0A1I6NUH8_9FLAO</name>
<evidence type="ECO:0000256" key="10">
    <source>
        <dbReference type="ARBA" id="ARBA00022840"/>
    </source>
</evidence>
<evidence type="ECO:0000259" key="18">
    <source>
        <dbReference type="Pfam" id="PF02896"/>
    </source>
</evidence>
<gene>
    <name evidence="19" type="ORF">SAMN04488006_0582</name>
</gene>
<dbReference type="Gene3D" id="3.30.1490.20">
    <property type="entry name" value="ATP-grasp fold, A domain"/>
    <property type="match status" value="1"/>
</dbReference>
<feature type="binding site" evidence="14">
    <location>
        <position position="779"/>
    </location>
    <ligand>
        <name>substrate</name>
    </ligand>
</feature>
<keyword evidence="20" id="KW-1185">Reference proteome</keyword>
<evidence type="ECO:0000256" key="14">
    <source>
        <dbReference type="PIRSR" id="PIRSR000853-2"/>
    </source>
</evidence>
<evidence type="ECO:0000256" key="11">
    <source>
        <dbReference type="ARBA" id="ARBA00022842"/>
    </source>
</evidence>
<feature type="binding site" evidence="14">
    <location>
        <position position="802"/>
    </location>
    <ligand>
        <name>substrate</name>
    </ligand>
</feature>
<dbReference type="InterPro" id="IPR036637">
    <property type="entry name" value="Phosphohistidine_dom_sf"/>
</dbReference>
<dbReference type="InterPro" id="IPR040442">
    <property type="entry name" value="Pyrv_kinase-like_dom_sf"/>
</dbReference>
<dbReference type="SUPFAM" id="SSF52009">
    <property type="entry name" value="Phosphohistidine domain"/>
    <property type="match status" value="1"/>
</dbReference>
<feature type="binding site" evidence="14">
    <location>
        <position position="596"/>
    </location>
    <ligand>
        <name>substrate</name>
    </ligand>
</feature>
<protein>
    <recommendedName>
        <fullName evidence="5 12">Pyruvate, phosphate dikinase</fullName>
        <ecNumber evidence="4 12">2.7.9.1</ecNumber>
    </recommendedName>
</protein>
<comment type="catalytic activity">
    <reaction evidence="12">
        <text>pyruvate + phosphate + ATP = phosphoenolpyruvate + AMP + diphosphate + H(+)</text>
        <dbReference type="Rhea" id="RHEA:10756"/>
        <dbReference type="ChEBI" id="CHEBI:15361"/>
        <dbReference type="ChEBI" id="CHEBI:15378"/>
        <dbReference type="ChEBI" id="CHEBI:30616"/>
        <dbReference type="ChEBI" id="CHEBI:33019"/>
        <dbReference type="ChEBI" id="CHEBI:43474"/>
        <dbReference type="ChEBI" id="CHEBI:58702"/>
        <dbReference type="ChEBI" id="CHEBI:456215"/>
        <dbReference type="EC" id="2.7.9.1"/>
    </reaction>
</comment>
<keyword evidence="6" id="KW-0808">Transferase</keyword>
<feature type="binding site" evidence="14">
    <location>
        <position position="801"/>
    </location>
    <ligand>
        <name>substrate</name>
    </ligand>
</feature>